<evidence type="ECO:0000313" key="3">
    <source>
        <dbReference type="Proteomes" id="UP000603453"/>
    </source>
</evidence>
<dbReference type="AlphaFoldDB" id="A0A8H7RGC0"/>
<dbReference type="OrthoDB" id="2290165at2759"/>
<accession>A0A8H7RGC0</accession>
<protein>
    <submittedName>
        <fullName evidence="2">Uncharacterized protein</fullName>
    </submittedName>
</protein>
<feature type="region of interest" description="Disordered" evidence="1">
    <location>
        <begin position="128"/>
        <end position="173"/>
    </location>
</feature>
<organism evidence="2 3">
    <name type="scientific">Mucor saturninus</name>
    <dbReference type="NCBI Taxonomy" id="64648"/>
    <lineage>
        <taxon>Eukaryota</taxon>
        <taxon>Fungi</taxon>
        <taxon>Fungi incertae sedis</taxon>
        <taxon>Mucoromycota</taxon>
        <taxon>Mucoromycotina</taxon>
        <taxon>Mucoromycetes</taxon>
        <taxon>Mucorales</taxon>
        <taxon>Mucorineae</taxon>
        <taxon>Mucoraceae</taxon>
        <taxon>Mucor</taxon>
    </lineage>
</organism>
<keyword evidence="3" id="KW-1185">Reference proteome</keyword>
<evidence type="ECO:0000313" key="2">
    <source>
        <dbReference type="EMBL" id="KAG2210467.1"/>
    </source>
</evidence>
<dbReference type="Proteomes" id="UP000603453">
    <property type="component" value="Unassembled WGS sequence"/>
</dbReference>
<gene>
    <name evidence="2" type="ORF">INT47_002409</name>
</gene>
<proteinExistence type="predicted"/>
<dbReference type="EMBL" id="JAEPRD010000011">
    <property type="protein sequence ID" value="KAG2210467.1"/>
    <property type="molecule type" value="Genomic_DNA"/>
</dbReference>
<name>A0A8H7RGC0_9FUNG</name>
<sequence>MLLAQPFDPFKEKRLPFFARCRIISKTRRALFDLKNRMHTHRQYQSVMMPDHHYMLSQQPPPPPPWLCYNCCYDPYLMFPPPPPLPPQVMQPYSICVHISPPHDASSVTESTVYSSSSSLYNMDEKECVEVEESRPKRHPGPVMNRSQSEIISSRPRHRPSVSRWNSDNLYYD</sequence>
<evidence type="ECO:0000256" key="1">
    <source>
        <dbReference type="SAM" id="MobiDB-lite"/>
    </source>
</evidence>
<reference evidence="2" key="1">
    <citation type="submission" date="2020-12" db="EMBL/GenBank/DDBJ databases">
        <title>Metabolic potential, ecology and presence of endohyphal bacteria is reflected in genomic diversity of Mucoromycotina.</title>
        <authorList>
            <person name="Muszewska A."/>
            <person name="Okrasinska A."/>
            <person name="Steczkiewicz K."/>
            <person name="Drgas O."/>
            <person name="Orlowska M."/>
            <person name="Perlinska-Lenart U."/>
            <person name="Aleksandrzak-Piekarczyk T."/>
            <person name="Szatraj K."/>
            <person name="Zielenkiewicz U."/>
            <person name="Pilsyk S."/>
            <person name="Malc E."/>
            <person name="Mieczkowski P."/>
            <person name="Kruszewska J.S."/>
            <person name="Biernat P."/>
            <person name="Pawlowska J."/>
        </authorList>
    </citation>
    <scope>NUCLEOTIDE SEQUENCE</scope>
    <source>
        <strain evidence="2">WA0000017839</strain>
    </source>
</reference>
<comment type="caution">
    <text evidence="2">The sequence shown here is derived from an EMBL/GenBank/DDBJ whole genome shotgun (WGS) entry which is preliminary data.</text>
</comment>